<dbReference type="EMBL" id="CP001631">
    <property type="protein sequence ID" value="ACU53782.1"/>
    <property type="molecule type" value="Genomic_DNA"/>
</dbReference>
<comment type="subcellular location">
    <subcellularLocation>
        <location evidence="1">Endomembrane system</location>
        <topology evidence="1">Multi-pass membrane protein</topology>
    </subcellularLocation>
</comment>
<evidence type="ECO:0008006" key="8">
    <source>
        <dbReference type="Google" id="ProtNLM"/>
    </source>
</evidence>
<keyword evidence="2 5" id="KW-0812">Transmembrane</keyword>
<gene>
    <name evidence="6" type="ordered locus">Afer_0836</name>
</gene>
<name>C7LYH4_ACIFD</name>
<feature type="transmembrane region" description="Helical" evidence="5">
    <location>
        <begin position="47"/>
        <end position="69"/>
    </location>
</feature>
<feature type="transmembrane region" description="Helical" evidence="5">
    <location>
        <begin position="18"/>
        <end position="41"/>
    </location>
</feature>
<evidence type="ECO:0000313" key="7">
    <source>
        <dbReference type="Proteomes" id="UP000000771"/>
    </source>
</evidence>
<dbReference type="Proteomes" id="UP000000771">
    <property type="component" value="Chromosome"/>
</dbReference>
<evidence type="ECO:0000256" key="5">
    <source>
        <dbReference type="SAM" id="Phobius"/>
    </source>
</evidence>
<evidence type="ECO:0000256" key="2">
    <source>
        <dbReference type="ARBA" id="ARBA00022692"/>
    </source>
</evidence>
<feature type="transmembrane region" description="Helical" evidence="5">
    <location>
        <begin position="149"/>
        <end position="170"/>
    </location>
</feature>
<dbReference type="RefSeq" id="WP_015798271.1">
    <property type="nucleotide sequence ID" value="NC_013124.1"/>
</dbReference>
<dbReference type="HOGENOM" id="CLU_038957_3_0_11"/>
<keyword evidence="4 5" id="KW-0472">Membrane</keyword>
<evidence type="ECO:0000256" key="3">
    <source>
        <dbReference type="ARBA" id="ARBA00022989"/>
    </source>
</evidence>
<evidence type="ECO:0000256" key="1">
    <source>
        <dbReference type="ARBA" id="ARBA00004127"/>
    </source>
</evidence>
<feature type="transmembrane region" description="Helical" evidence="5">
    <location>
        <begin position="176"/>
        <end position="199"/>
    </location>
</feature>
<dbReference type="STRING" id="525909.Afer_0836"/>
<dbReference type="PANTHER" id="PTHR31851">
    <property type="entry name" value="FE(2+)/MN(2+) TRANSPORTER PCL1"/>
    <property type="match status" value="1"/>
</dbReference>
<feature type="transmembrane region" description="Helical" evidence="5">
    <location>
        <begin position="211"/>
        <end position="232"/>
    </location>
</feature>
<dbReference type="eggNOG" id="COG1814">
    <property type="taxonomic scope" value="Bacteria"/>
</dbReference>
<dbReference type="KEGG" id="afo:Afer_0836"/>
<accession>C7LYH4</accession>
<proteinExistence type="predicted"/>
<dbReference type="InterPro" id="IPR008217">
    <property type="entry name" value="Ccc1_fam"/>
</dbReference>
<reference evidence="6 7" key="1">
    <citation type="journal article" date="2009" name="Stand. Genomic Sci.">
        <title>Complete genome sequence of Acidimicrobium ferrooxidans type strain (ICP).</title>
        <authorList>
            <person name="Clum A."/>
            <person name="Nolan M."/>
            <person name="Lang E."/>
            <person name="Glavina Del Rio T."/>
            <person name="Tice H."/>
            <person name="Copeland A."/>
            <person name="Cheng J.F."/>
            <person name="Lucas S."/>
            <person name="Chen F."/>
            <person name="Bruce D."/>
            <person name="Goodwin L."/>
            <person name="Pitluck S."/>
            <person name="Ivanova N."/>
            <person name="Mavrommatis K."/>
            <person name="Mikhailova N."/>
            <person name="Pati A."/>
            <person name="Chen A."/>
            <person name="Palaniappan K."/>
            <person name="Goker M."/>
            <person name="Spring S."/>
            <person name="Land M."/>
            <person name="Hauser L."/>
            <person name="Chang Y.J."/>
            <person name="Jeffries C.C."/>
            <person name="Chain P."/>
            <person name="Bristow J."/>
            <person name="Eisen J.A."/>
            <person name="Markowitz V."/>
            <person name="Hugenholtz P."/>
            <person name="Kyrpides N.C."/>
            <person name="Klenk H.P."/>
            <person name="Lapidus A."/>
        </authorList>
    </citation>
    <scope>NUCLEOTIDE SEQUENCE [LARGE SCALE GENOMIC DNA]</scope>
    <source>
        <strain evidence="7">DSM 10331 / JCM 15462 / NBRC 103882 / ICP</strain>
    </source>
</reference>
<evidence type="ECO:0000313" key="6">
    <source>
        <dbReference type="EMBL" id="ACU53782.1"/>
    </source>
</evidence>
<dbReference type="OrthoDB" id="9789677at2"/>
<dbReference type="Pfam" id="PF01988">
    <property type="entry name" value="VIT1"/>
    <property type="match status" value="1"/>
</dbReference>
<organism evidence="6 7">
    <name type="scientific">Acidimicrobium ferrooxidans (strain DSM 10331 / JCM 15462 / NBRC 103882 / ICP)</name>
    <dbReference type="NCBI Taxonomy" id="525909"/>
    <lineage>
        <taxon>Bacteria</taxon>
        <taxon>Bacillati</taxon>
        <taxon>Actinomycetota</taxon>
        <taxon>Acidimicrobiia</taxon>
        <taxon>Acidimicrobiales</taxon>
        <taxon>Acidimicrobiaceae</taxon>
        <taxon>Acidimicrobium</taxon>
    </lineage>
</organism>
<dbReference type="AlphaFoldDB" id="C7LYH4"/>
<dbReference type="GO" id="GO:0005384">
    <property type="term" value="F:manganese ion transmembrane transporter activity"/>
    <property type="evidence" value="ECO:0007669"/>
    <property type="project" value="InterPro"/>
</dbReference>
<keyword evidence="3 5" id="KW-1133">Transmembrane helix</keyword>
<dbReference type="GO" id="GO:0012505">
    <property type="term" value="C:endomembrane system"/>
    <property type="evidence" value="ECO:0007669"/>
    <property type="project" value="UniProtKB-SubCell"/>
</dbReference>
<keyword evidence="7" id="KW-1185">Reference proteome</keyword>
<evidence type="ECO:0000256" key="4">
    <source>
        <dbReference type="ARBA" id="ARBA00023136"/>
    </source>
</evidence>
<sequence length="233" mass="23719">MEAHHVEHRDVTGGGARAAVFGASDGLLTNVALILGVLGASHAGHTVLLTGIAGLVAGAFSMGIGEYVSMRAQRELLERELDVERTEIRHRPEAETLELQQLYEQRGVPSDLAAAVAGYLMRDPDVALRIHAQEELGVAPEATGSPVQAALASFALFSLGAAVPLVPWIFTQGTLATGLSIGLAGLAALGLGGALGALSARPVVSSALRQLALAALAAAVTFGIGHLVGATVT</sequence>
<protein>
    <recommendedName>
        <fullName evidence="8">VIT family protein</fullName>
    </recommendedName>
</protein>
<dbReference type="GO" id="GO:0030026">
    <property type="term" value="P:intracellular manganese ion homeostasis"/>
    <property type="evidence" value="ECO:0007669"/>
    <property type="project" value="InterPro"/>
</dbReference>